<proteinExistence type="predicted"/>
<dbReference type="EMBL" id="BAABEY010000001">
    <property type="protein sequence ID" value="GAA4431505.1"/>
    <property type="molecule type" value="Genomic_DNA"/>
</dbReference>
<organism evidence="2 3">
    <name type="scientific">Ravibacter arvi</name>
    <dbReference type="NCBI Taxonomy" id="2051041"/>
    <lineage>
        <taxon>Bacteria</taxon>
        <taxon>Pseudomonadati</taxon>
        <taxon>Bacteroidota</taxon>
        <taxon>Cytophagia</taxon>
        <taxon>Cytophagales</taxon>
        <taxon>Spirosomataceae</taxon>
        <taxon>Ravibacter</taxon>
    </lineage>
</organism>
<name>A0ABP8LKJ2_9BACT</name>
<evidence type="ECO:0000313" key="3">
    <source>
        <dbReference type="Proteomes" id="UP001501508"/>
    </source>
</evidence>
<reference evidence="3" key="1">
    <citation type="journal article" date="2019" name="Int. J. Syst. Evol. Microbiol.">
        <title>The Global Catalogue of Microorganisms (GCM) 10K type strain sequencing project: providing services to taxonomists for standard genome sequencing and annotation.</title>
        <authorList>
            <consortium name="The Broad Institute Genomics Platform"/>
            <consortium name="The Broad Institute Genome Sequencing Center for Infectious Disease"/>
            <person name="Wu L."/>
            <person name="Ma J."/>
        </authorList>
    </citation>
    <scope>NUCLEOTIDE SEQUENCE [LARGE SCALE GENOMIC DNA]</scope>
    <source>
        <strain evidence="3">JCM 31920</strain>
    </source>
</reference>
<feature type="region of interest" description="Disordered" evidence="1">
    <location>
        <begin position="485"/>
        <end position="507"/>
    </location>
</feature>
<keyword evidence="3" id="KW-1185">Reference proteome</keyword>
<protein>
    <submittedName>
        <fullName evidence="2">Uncharacterized protein</fullName>
    </submittedName>
</protein>
<evidence type="ECO:0000313" key="2">
    <source>
        <dbReference type="EMBL" id="GAA4431505.1"/>
    </source>
</evidence>
<accession>A0ABP8LKJ2</accession>
<gene>
    <name evidence="2" type="ORF">GCM10023091_02310</name>
</gene>
<evidence type="ECO:0000256" key="1">
    <source>
        <dbReference type="SAM" id="MobiDB-lite"/>
    </source>
</evidence>
<comment type="caution">
    <text evidence="2">The sequence shown here is derived from an EMBL/GenBank/DDBJ whole genome shotgun (WGS) entry which is preliminary data.</text>
</comment>
<dbReference type="Proteomes" id="UP001501508">
    <property type="component" value="Unassembled WGS sequence"/>
</dbReference>
<sequence length="633" mass="70518">MGLITSAAGQFQNPGVFSVRDNGYLFEWIPSENADVQVLDGKVKLVVPESKMSWNGKNRCRRFLLGDLYDNPVPEPEAAQLLGSGMKLPPGNYAFRVIYVNAPDFAQLKANMWQLMGQGSGGADDNSAMMETIYLSVTDGKPVGAGIAVPADLLRASWLPHYQLLPYDLKLPADKGFGVTRYVAGVPKDRILKKATHFQYIYNWLDRVPHNRKWKNIQVYDGKGQMQQPDWIVRNSIIDKGFITIAELAENYGNLEGDCPRCYQKAEEVFKGLYGRYQRELGVRSPAETRLYDDYFGALYGYGLEMNLNMPPAALRRGLRSVENAQARYTDGGWPRSGYFTNGAYAYRNFRLAGYLGNLFNTINEGGVYKNLYNLEKVNLAVPDRMLLKNGWAAGEALGIDRVTGAGTFQRLRLGNGDILRLTVNDWPIHTMMGESFFQLLLGNDYVLWNSNIPMSTNPNDFSVSWYGGKDDWKTKWQPRGKPAEIYQEGKPSHPKPGKGPEGSVFPEMSLQGETGAFVGAWLYSQISSVSDRVSKSVRYCNFSVNGKSYRPSGGSKGDRSLSSRVSQNPGQDWIVTAFENQYPICICTEGKNGKAVIYQNPGTGLTGAQEISVENGLKAQVTGNRLQVFYVD</sequence>